<evidence type="ECO:0000256" key="2">
    <source>
        <dbReference type="ARBA" id="ARBA00013279"/>
    </source>
</evidence>
<comment type="catalytic activity">
    <reaction evidence="9">
        <text>a monoacylglycerol + H2O = glycerol + a fatty acid + H(+)</text>
        <dbReference type="Rhea" id="RHEA:15245"/>
        <dbReference type="ChEBI" id="CHEBI:15377"/>
        <dbReference type="ChEBI" id="CHEBI:15378"/>
        <dbReference type="ChEBI" id="CHEBI:17408"/>
        <dbReference type="ChEBI" id="CHEBI:17754"/>
        <dbReference type="ChEBI" id="CHEBI:28868"/>
    </reaction>
</comment>
<feature type="region of interest" description="Disordered" evidence="10">
    <location>
        <begin position="462"/>
        <end position="512"/>
    </location>
</feature>
<feature type="signal peptide" evidence="11">
    <location>
        <begin position="1"/>
        <end position="17"/>
    </location>
</feature>
<dbReference type="PANTHER" id="PTHR34853">
    <property type="match status" value="1"/>
</dbReference>
<dbReference type="InterPro" id="IPR005152">
    <property type="entry name" value="Lipase_secreted"/>
</dbReference>
<dbReference type="Proteomes" id="UP001217582">
    <property type="component" value="Chromosome 2"/>
</dbReference>
<evidence type="ECO:0000256" key="1">
    <source>
        <dbReference type="ARBA" id="ARBA00001024"/>
    </source>
</evidence>
<dbReference type="GO" id="GO:0004806">
    <property type="term" value="F:triacylglycerol lipase activity"/>
    <property type="evidence" value="ECO:0007669"/>
    <property type="project" value="UniProtKB-EC"/>
</dbReference>
<keyword evidence="4" id="KW-0442">Lipid degradation</keyword>
<feature type="chain" id="PRO_5042546046" description="triacylglycerol lipase" evidence="11">
    <location>
        <begin position="18"/>
        <end position="512"/>
    </location>
</feature>
<dbReference type="EMBL" id="CP119917">
    <property type="protein sequence ID" value="WFD14806.1"/>
    <property type="molecule type" value="Genomic_DNA"/>
</dbReference>
<evidence type="ECO:0000313" key="13">
    <source>
        <dbReference type="Proteomes" id="UP001217582"/>
    </source>
</evidence>
<feature type="compositionally biased region" description="Basic and acidic residues" evidence="10">
    <location>
        <begin position="488"/>
        <end position="512"/>
    </location>
</feature>
<keyword evidence="3" id="KW-0378">Hydrolase</keyword>
<keyword evidence="13" id="KW-1185">Reference proteome</keyword>
<dbReference type="EC" id="3.1.1.3" evidence="2"/>
<evidence type="ECO:0000256" key="9">
    <source>
        <dbReference type="ARBA" id="ARBA00048461"/>
    </source>
</evidence>
<evidence type="ECO:0000256" key="3">
    <source>
        <dbReference type="ARBA" id="ARBA00022801"/>
    </source>
</evidence>
<keyword evidence="11" id="KW-0732">Signal</keyword>
<name>A0AAJ5YXI8_9BASI</name>
<gene>
    <name evidence="12" type="ORF">MARU1_000812</name>
</gene>
<evidence type="ECO:0000256" key="6">
    <source>
        <dbReference type="ARBA" id="ARBA00023098"/>
    </source>
</evidence>
<evidence type="ECO:0000256" key="8">
    <source>
        <dbReference type="ARBA" id="ARBA00047591"/>
    </source>
</evidence>
<feature type="compositionally biased region" description="Basic residues" evidence="10">
    <location>
        <begin position="469"/>
        <end position="478"/>
    </location>
</feature>
<comment type="similarity">
    <text evidence="7">Belongs to the AB hydrolase superfamily. Lipase family. Class Lip subfamily.</text>
</comment>
<dbReference type="PANTHER" id="PTHR34853:SF5">
    <property type="entry name" value="LIP-DOMAIN-CONTAINING PROTEIN-RELATED"/>
    <property type="match status" value="1"/>
</dbReference>
<comment type="catalytic activity">
    <reaction evidence="1">
        <text>a triacylglycerol + H2O = a diacylglycerol + a fatty acid + H(+)</text>
        <dbReference type="Rhea" id="RHEA:12044"/>
        <dbReference type="ChEBI" id="CHEBI:15377"/>
        <dbReference type="ChEBI" id="CHEBI:15378"/>
        <dbReference type="ChEBI" id="CHEBI:17855"/>
        <dbReference type="ChEBI" id="CHEBI:18035"/>
        <dbReference type="ChEBI" id="CHEBI:28868"/>
        <dbReference type="EC" id="3.1.1.3"/>
    </reaction>
</comment>
<protein>
    <recommendedName>
        <fullName evidence="2">triacylglycerol lipase</fullName>
        <ecNumber evidence="2">3.1.1.3</ecNumber>
    </recommendedName>
</protein>
<evidence type="ECO:0000256" key="5">
    <source>
        <dbReference type="ARBA" id="ARBA00023026"/>
    </source>
</evidence>
<evidence type="ECO:0000256" key="10">
    <source>
        <dbReference type="SAM" id="MobiDB-lite"/>
    </source>
</evidence>
<dbReference type="Gene3D" id="3.40.50.1820">
    <property type="entry name" value="alpha/beta hydrolase"/>
    <property type="match status" value="1"/>
</dbReference>
<keyword evidence="5" id="KW-0843">Virulence</keyword>
<organism evidence="12 13">
    <name type="scientific">Malassezia arunalokei</name>
    <dbReference type="NCBI Taxonomy" id="1514897"/>
    <lineage>
        <taxon>Eukaryota</taxon>
        <taxon>Fungi</taxon>
        <taxon>Dikarya</taxon>
        <taxon>Basidiomycota</taxon>
        <taxon>Ustilaginomycotina</taxon>
        <taxon>Malasseziomycetes</taxon>
        <taxon>Malasseziales</taxon>
        <taxon>Malasseziaceae</taxon>
        <taxon>Malassezia</taxon>
    </lineage>
</organism>
<dbReference type="Gene3D" id="1.10.260.130">
    <property type="match status" value="1"/>
</dbReference>
<dbReference type="Pfam" id="PF03583">
    <property type="entry name" value="LIP"/>
    <property type="match status" value="1"/>
</dbReference>
<dbReference type="GO" id="GO:0016042">
    <property type="term" value="P:lipid catabolic process"/>
    <property type="evidence" value="ECO:0007669"/>
    <property type="project" value="UniProtKB-KW"/>
</dbReference>
<evidence type="ECO:0000256" key="11">
    <source>
        <dbReference type="SAM" id="SignalP"/>
    </source>
</evidence>
<accession>A0AAJ5YXI8</accession>
<dbReference type="SUPFAM" id="SSF53474">
    <property type="entry name" value="alpha/beta-Hydrolases"/>
    <property type="match status" value="1"/>
</dbReference>
<dbReference type="AlphaFoldDB" id="A0AAJ5YXI8"/>
<comment type="catalytic activity">
    <reaction evidence="8">
        <text>a diacylglycerol + H2O = a monoacylglycerol + a fatty acid + H(+)</text>
        <dbReference type="Rhea" id="RHEA:32731"/>
        <dbReference type="ChEBI" id="CHEBI:15377"/>
        <dbReference type="ChEBI" id="CHEBI:15378"/>
        <dbReference type="ChEBI" id="CHEBI:17408"/>
        <dbReference type="ChEBI" id="CHEBI:18035"/>
        <dbReference type="ChEBI" id="CHEBI:28868"/>
    </reaction>
</comment>
<sequence length="512" mass="57290">MMYASLVHWLALAVALAVPFVTALGSVPYPQDDPFYYPPQDGWQNEAPGTILRQRKIQAASLGIFEWKLDAWQVLYRTAGARPYKPSYTVTTFLVPSHAHRDRVVTISSPENSNFIQCAPSYAFRKTGVLEIANFEPRWEQMLYTLFLAEGWIVNAPDHEGPESAFSAGRFGGHMVLDSMRAANNFKPLQLSKRPMHIGHGYSGGSTPNGWAASLHETYANELNVVGWSLGGSMTDPLYTLNSLDGKPTSSLVVAGAIGLMDAYRDEVGNLLDDEVWTEEGKIAEKVMRNSCVYESVIRYFGTTFQSERYIKGGRNLSSWPQMQKISNMNTMGHNPRFTPHKPIFMFHALYDEEINWHQANKTAVEWCNNGANVRFLTYSSTSLVHVTTYLLNLPYIVQYMRDRFNGKDWYGGGCQFDVESQNPALDVNVLGERFRGILEAALDMLGKEIGPNDSILKNRLKAGQNPNTHHKTKLHVLKKGDISPGEGGDHSSESKKAAAKFKAEKKQGKHN</sequence>
<evidence type="ECO:0000313" key="12">
    <source>
        <dbReference type="EMBL" id="WFD14806.1"/>
    </source>
</evidence>
<evidence type="ECO:0000256" key="4">
    <source>
        <dbReference type="ARBA" id="ARBA00022963"/>
    </source>
</evidence>
<proteinExistence type="inferred from homology"/>
<keyword evidence="6" id="KW-0443">Lipid metabolism</keyword>
<dbReference type="InterPro" id="IPR029058">
    <property type="entry name" value="AB_hydrolase_fold"/>
</dbReference>
<evidence type="ECO:0000256" key="7">
    <source>
        <dbReference type="ARBA" id="ARBA00043986"/>
    </source>
</evidence>
<reference evidence="12 13" key="1">
    <citation type="submission" date="2023-03" db="EMBL/GenBank/DDBJ databases">
        <title>Mating type loci evolution in Malassezia.</title>
        <authorList>
            <person name="Coelho M.A."/>
        </authorList>
    </citation>
    <scope>NUCLEOTIDE SEQUENCE [LARGE SCALE GENOMIC DNA]</scope>
    <source>
        <strain evidence="12 13">CBS 13387</strain>
    </source>
</reference>